<dbReference type="EMBL" id="AEYP01034382">
    <property type="status" value="NOT_ANNOTATED_CDS"/>
    <property type="molecule type" value="Genomic_DNA"/>
</dbReference>
<dbReference type="EMBL" id="AEYP01034384">
    <property type="status" value="NOT_ANNOTATED_CDS"/>
    <property type="molecule type" value="Genomic_DNA"/>
</dbReference>
<dbReference type="Ensembl" id="ENSMPUT00000010500.1">
    <property type="protein sequence ID" value="ENSMPUP00000010334.1"/>
    <property type="gene ID" value="ENSMPUG00000010410.1"/>
</dbReference>
<dbReference type="EMBL" id="AEYP01034389">
    <property type="status" value="NOT_ANNOTATED_CDS"/>
    <property type="molecule type" value="Genomic_DNA"/>
</dbReference>
<dbReference type="InParanoid" id="M3YG77"/>
<reference evidence="2" key="1">
    <citation type="submission" date="2024-06" db="UniProtKB">
        <authorList>
            <consortium name="Ensembl"/>
        </authorList>
    </citation>
    <scope>IDENTIFICATION</scope>
</reference>
<protein>
    <submittedName>
        <fullName evidence="2">Uncharacterized protein</fullName>
    </submittedName>
</protein>
<accession>M3YG77</accession>
<name>M3YG77_MUSPF</name>
<sequence length="104" mass="10671">MPGRCGLEHTGLQTRGQKVNSSLGLCHVPTPMSLPSQALPHAARVILSSSSSSHAEGRGQDKREGAHASASILTLCSGDSVTSSRGGGGGVGEGQKEREKQIPR</sequence>
<evidence type="ECO:0000256" key="1">
    <source>
        <dbReference type="SAM" id="MobiDB-lite"/>
    </source>
</evidence>
<dbReference type="EMBL" id="AEYP01034388">
    <property type="status" value="NOT_ANNOTATED_CDS"/>
    <property type="molecule type" value="Genomic_DNA"/>
</dbReference>
<dbReference type="EMBL" id="AEYP01034381">
    <property type="status" value="NOT_ANNOTATED_CDS"/>
    <property type="molecule type" value="Genomic_DNA"/>
</dbReference>
<evidence type="ECO:0000313" key="2">
    <source>
        <dbReference type="Ensembl" id="ENSMPUP00000010334.1"/>
    </source>
</evidence>
<dbReference type="AlphaFoldDB" id="M3YG77"/>
<dbReference type="EMBL" id="AEYP01034386">
    <property type="status" value="NOT_ANNOTATED_CDS"/>
    <property type="molecule type" value="Genomic_DNA"/>
</dbReference>
<feature type="compositionally biased region" description="Basic and acidic residues" evidence="1">
    <location>
        <begin position="94"/>
        <end position="104"/>
    </location>
</feature>
<feature type="region of interest" description="Disordered" evidence="1">
    <location>
        <begin position="45"/>
        <end position="104"/>
    </location>
</feature>
<organism evidence="2">
    <name type="scientific">Mustela putorius furo</name>
    <name type="common">European domestic ferret</name>
    <name type="synonym">Mustela furo</name>
    <dbReference type="NCBI Taxonomy" id="9669"/>
    <lineage>
        <taxon>Eukaryota</taxon>
        <taxon>Metazoa</taxon>
        <taxon>Chordata</taxon>
        <taxon>Craniata</taxon>
        <taxon>Vertebrata</taxon>
        <taxon>Euteleostomi</taxon>
        <taxon>Mammalia</taxon>
        <taxon>Eutheria</taxon>
        <taxon>Laurasiatheria</taxon>
        <taxon>Carnivora</taxon>
        <taxon>Caniformia</taxon>
        <taxon>Musteloidea</taxon>
        <taxon>Mustelidae</taxon>
        <taxon>Mustelinae</taxon>
        <taxon>Mustela</taxon>
    </lineage>
</organism>
<feature type="compositionally biased region" description="Basic and acidic residues" evidence="1">
    <location>
        <begin position="55"/>
        <end position="66"/>
    </location>
</feature>
<dbReference type="HOGENOM" id="CLU_2249209_0_0_1"/>
<proteinExistence type="predicted"/>
<dbReference type="EMBL" id="AEYP01034387">
    <property type="status" value="NOT_ANNOTATED_CDS"/>
    <property type="molecule type" value="Genomic_DNA"/>
</dbReference>
<dbReference type="EMBL" id="AEYP01034383">
    <property type="status" value="NOT_ANNOTATED_CDS"/>
    <property type="molecule type" value="Genomic_DNA"/>
</dbReference>
<dbReference type="EMBL" id="AEYP01034385">
    <property type="status" value="NOT_ANNOTATED_CDS"/>
    <property type="molecule type" value="Genomic_DNA"/>
</dbReference>